<keyword evidence="5" id="KW-1185">Reference proteome</keyword>
<reference evidence="4 5" key="1">
    <citation type="submission" date="2007-05" db="EMBL/GenBank/DDBJ databases">
        <title>Complete sequence of chromosome of Acidiphilium cryptum JF-5.</title>
        <authorList>
            <consortium name="US DOE Joint Genome Institute"/>
            <person name="Copeland A."/>
            <person name="Lucas S."/>
            <person name="Lapidus A."/>
            <person name="Barry K."/>
            <person name="Detter J.C."/>
            <person name="Glavina del Rio T."/>
            <person name="Hammon N."/>
            <person name="Israni S."/>
            <person name="Dalin E."/>
            <person name="Tice H."/>
            <person name="Pitluck S."/>
            <person name="Sims D."/>
            <person name="Brettin T."/>
            <person name="Bruce D."/>
            <person name="Han C."/>
            <person name="Schmutz J."/>
            <person name="Larimer F."/>
            <person name="Land M."/>
            <person name="Hauser L."/>
            <person name="Kyrpides N."/>
            <person name="Kim E."/>
            <person name="Magnuson T."/>
            <person name="Richardson P."/>
        </authorList>
    </citation>
    <scope>NUCLEOTIDE SEQUENCE [LARGE SCALE GENOMIC DNA]</scope>
    <source>
        <strain evidence="4 5">JF-5</strain>
    </source>
</reference>
<dbReference type="HOGENOM" id="CLU_876112_0_0_5"/>
<name>A5FUS2_ACICJ</name>
<feature type="compositionally biased region" description="Low complexity" evidence="2">
    <location>
        <begin position="12"/>
        <end position="38"/>
    </location>
</feature>
<dbReference type="RefSeq" id="WP_007424612.1">
    <property type="nucleotide sequence ID" value="NC_009484.1"/>
</dbReference>
<dbReference type="AlphaFoldDB" id="A5FUS2"/>
<gene>
    <name evidence="4" type="ordered locus">Acry_0126</name>
</gene>
<proteinExistence type="predicted"/>
<evidence type="ECO:0000256" key="2">
    <source>
        <dbReference type="SAM" id="MobiDB-lite"/>
    </source>
</evidence>
<keyword evidence="3" id="KW-1133">Transmembrane helix</keyword>
<accession>A5FUS2</accession>
<evidence type="ECO:0000256" key="3">
    <source>
        <dbReference type="SAM" id="Phobius"/>
    </source>
</evidence>
<dbReference type="Gene3D" id="1.20.5.340">
    <property type="match status" value="1"/>
</dbReference>
<dbReference type="eggNOG" id="COG4223">
    <property type="taxonomic scope" value="Bacteria"/>
</dbReference>
<sequence length="317" mass="32125">MTEHDPNQTPTAPSATGEPALAAAPEPQAADPATAQAATDVPRHRRTALGLVTVAILALAVGEVFLLRAQFDAAGQSARIAQLSTRIGALRNRVASLEQKLTTVAAEAKKPVPAEPAPALPADLAARIGKIESSIAALSTTTLADHAAVTRLRQQSGDLPALAAKAKTLALIAQASLNLQNGLPLGNIPGAPAALAAYATAKPPTLAGLKASFPTYAEAATHAAGDAAPQGGFWQRTKARVESLVTVRHGDKVLIGSLAEGILGKAQAALGRDDLKATLAVLAKLPPDAATAMKPWTEKASGLLAARTALAGMAEKA</sequence>
<dbReference type="Proteomes" id="UP000000245">
    <property type="component" value="Chromosome"/>
</dbReference>
<organism evidence="4 5">
    <name type="scientific">Acidiphilium cryptum (strain JF-5)</name>
    <dbReference type="NCBI Taxonomy" id="349163"/>
    <lineage>
        <taxon>Bacteria</taxon>
        <taxon>Pseudomonadati</taxon>
        <taxon>Pseudomonadota</taxon>
        <taxon>Alphaproteobacteria</taxon>
        <taxon>Acetobacterales</taxon>
        <taxon>Acidocellaceae</taxon>
        <taxon>Acidiphilium</taxon>
    </lineage>
</organism>
<protein>
    <submittedName>
        <fullName evidence="4">Uncharacterized protein</fullName>
    </submittedName>
</protein>
<keyword evidence="1" id="KW-0175">Coiled coil</keyword>
<dbReference type="KEGG" id="acr:Acry_0126"/>
<keyword evidence="3" id="KW-0472">Membrane</keyword>
<feature type="region of interest" description="Disordered" evidence="2">
    <location>
        <begin position="1"/>
        <end position="41"/>
    </location>
</feature>
<feature type="transmembrane region" description="Helical" evidence="3">
    <location>
        <begin position="48"/>
        <end position="67"/>
    </location>
</feature>
<dbReference type="STRING" id="349163.Acry_0126"/>
<evidence type="ECO:0000313" key="5">
    <source>
        <dbReference type="Proteomes" id="UP000000245"/>
    </source>
</evidence>
<keyword evidence="3" id="KW-0812">Transmembrane</keyword>
<evidence type="ECO:0000256" key="1">
    <source>
        <dbReference type="SAM" id="Coils"/>
    </source>
</evidence>
<dbReference type="EMBL" id="CP000697">
    <property type="protein sequence ID" value="ABQ29354.1"/>
    <property type="molecule type" value="Genomic_DNA"/>
</dbReference>
<evidence type="ECO:0000313" key="4">
    <source>
        <dbReference type="EMBL" id="ABQ29354.1"/>
    </source>
</evidence>
<feature type="coiled-coil region" evidence="1">
    <location>
        <begin position="80"/>
        <end position="107"/>
    </location>
</feature>